<dbReference type="InterPro" id="IPR001567">
    <property type="entry name" value="Pept_M3A_M3B_dom"/>
</dbReference>
<comment type="cofactor">
    <cofactor evidence="7">
        <name>Zn(2+)</name>
        <dbReference type="ChEBI" id="CHEBI:29105"/>
    </cofactor>
    <text evidence="7">Binds 1 zinc ion.</text>
</comment>
<dbReference type="EMBL" id="AP019735">
    <property type="protein sequence ID" value="BBL02691.1"/>
    <property type="molecule type" value="Genomic_DNA"/>
</dbReference>
<dbReference type="GO" id="GO:0046872">
    <property type="term" value="F:metal ion binding"/>
    <property type="evidence" value="ECO:0007669"/>
    <property type="project" value="UniProtKB-UniRule"/>
</dbReference>
<protein>
    <submittedName>
        <fullName evidence="9">Dipeptidyl carboxypeptidase II</fullName>
    </submittedName>
</protein>
<accession>A0A4Y1WNJ6</accession>
<keyword evidence="9" id="KW-0121">Carboxypeptidase</keyword>
<evidence type="ECO:0000313" key="10">
    <source>
        <dbReference type="Proteomes" id="UP000318946"/>
    </source>
</evidence>
<dbReference type="InterPro" id="IPR034005">
    <property type="entry name" value="M3A_DCP"/>
</dbReference>
<dbReference type="InterPro" id="IPR024077">
    <property type="entry name" value="Neurolysin/TOP_dom2"/>
</dbReference>
<dbReference type="Gene3D" id="1.10.1370.40">
    <property type="match status" value="1"/>
</dbReference>
<dbReference type="GO" id="GO:0006508">
    <property type="term" value="P:proteolysis"/>
    <property type="evidence" value="ECO:0007669"/>
    <property type="project" value="UniProtKB-KW"/>
</dbReference>
<evidence type="ECO:0000256" key="2">
    <source>
        <dbReference type="ARBA" id="ARBA00022670"/>
    </source>
</evidence>
<keyword evidence="5 7" id="KW-0862">Zinc</keyword>
<keyword evidence="3 7" id="KW-0479">Metal-binding</keyword>
<evidence type="ECO:0000256" key="5">
    <source>
        <dbReference type="ARBA" id="ARBA00022833"/>
    </source>
</evidence>
<dbReference type="Gene3D" id="3.40.390.10">
    <property type="entry name" value="Collagenase (Catalytic Domain)"/>
    <property type="match status" value="1"/>
</dbReference>
<evidence type="ECO:0000256" key="6">
    <source>
        <dbReference type="ARBA" id="ARBA00023049"/>
    </source>
</evidence>
<evidence type="ECO:0000256" key="4">
    <source>
        <dbReference type="ARBA" id="ARBA00022801"/>
    </source>
</evidence>
<dbReference type="CDD" id="cd06456">
    <property type="entry name" value="M3A_DCP"/>
    <property type="match status" value="1"/>
</dbReference>
<evidence type="ECO:0000256" key="7">
    <source>
        <dbReference type="RuleBase" id="RU003435"/>
    </source>
</evidence>
<dbReference type="GO" id="GO:0005829">
    <property type="term" value="C:cytosol"/>
    <property type="evidence" value="ECO:0007669"/>
    <property type="project" value="TreeGrafter"/>
</dbReference>
<keyword evidence="2 7" id="KW-0645">Protease</keyword>
<sequence length="740" mass="85178">MGRLGRLLLIYFIIMSLAACQKKKVETANPFFEEWTTPYGVPPFDRIRPEHFLPAFERGMSLHNAEIDAIVGTSDEPTFENTIAAYDASGRMLQRTSLIFEMLAASDATPEMQAVEQEAMPLLAAHADEIRMNERLFGRIKAVYDRREALPLTAEQRRLTEKLYRRFVRSGALLDEAGKRRLKEINGDLSRLSVKYGNNLLHENDAFGLELTADRLEGLPNAVREAAREKAQAAGLGDKSYLFTLHKPSMLPFLSYAKDRKLREELYTAYLDRCNHGDEYDNKALVNDYIRLRTEKAHLLGYDSYADYVTADQMAATPAAVYALLDEIWTPALDRAKEELAAMEEMLRADHPDATFEPWDWWYYAEKVRRRDYALDDEALRPYFTLENVQGGIFFLANRLYGITFRPIVAPLYNPDCLVYEVLDEDESHLGVLYFDYYVREGKSGGAWCGNFTEQYYENGERVAPVVGVVTNYARPTRSTPTLLNLDETKTLFHEFGHALHSLFRKVEYRGLADVEGDFVELPSQVMENWATEPEMLEQYALHYRTNDKIPESLVRKIRRSAQFNQGFEMTELLAAALSDMDIHSQREYAPFDVNAFEREALYAKRGLIPQIEPRYRYPYFSHIFDGGYSAGYYFYIWAQVLDKDAYEAFRQSGDIFNRKIARAFREKLLSRGGEADGMTLYRDFRGQDPDKAPLLKACGFWVEPESETDSLAVVRPAAERQLMPPANLLELRDKQENLK</sequence>
<evidence type="ECO:0000256" key="3">
    <source>
        <dbReference type="ARBA" id="ARBA00022723"/>
    </source>
</evidence>
<dbReference type="Pfam" id="PF01432">
    <property type="entry name" value="Peptidase_M3"/>
    <property type="match status" value="1"/>
</dbReference>
<dbReference type="AlphaFoldDB" id="A0A4Y1WNJ6"/>
<dbReference type="InterPro" id="IPR045090">
    <property type="entry name" value="Pept_M3A_M3B"/>
</dbReference>
<dbReference type="PROSITE" id="PS51257">
    <property type="entry name" value="PROKAR_LIPOPROTEIN"/>
    <property type="match status" value="1"/>
</dbReference>
<evidence type="ECO:0000256" key="1">
    <source>
        <dbReference type="ARBA" id="ARBA00006040"/>
    </source>
</evidence>
<dbReference type="GO" id="GO:0004222">
    <property type="term" value="F:metalloendopeptidase activity"/>
    <property type="evidence" value="ECO:0007669"/>
    <property type="project" value="InterPro"/>
</dbReference>
<dbReference type="KEGG" id="acou:A5CBH24_00040"/>
<keyword evidence="10" id="KW-1185">Reference proteome</keyword>
<name>A0A4Y1WNJ6_9BACT</name>
<evidence type="ECO:0000259" key="8">
    <source>
        <dbReference type="Pfam" id="PF01432"/>
    </source>
</evidence>
<keyword evidence="4 7" id="KW-0378">Hydrolase</keyword>
<organism evidence="9 10">
    <name type="scientific">Alistipes communis</name>
    <dbReference type="NCBI Taxonomy" id="2585118"/>
    <lineage>
        <taxon>Bacteria</taxon>
        <taxon>Pseudomonadati</taxon>
        <taxon>Bacteroidota</taxon>
        <taxon>Bacteroidia</taxon>
        <taxon>Bacteroidales</taxon>
        <taxon>Rikenellaceae</taxon>
        <taxon>Alistipes</taxon>
    </lineage>
</organism>
<reference evidence="10" key="1">
    <citation type="submission" date="2019-06" db="EMBL/GenBank/DDBJ databases">
        <title>Alistipes onderdonkii subsp. vulgaris subsp. nov., Alistipes dispar sp. nov. and Alistipes communis sp. nov., isolated from human faeces, and creation of Alistipes onderdonkii subsp. onderdonkii subsp. nov.</title>
        <authorList>
            <person name="Sakamoto M."/>
            <person name="Ikeyama N."/>
            <person name="Ogata Y."/>
            <person name="Suda W."/>
            <person name="Iino T."/>
            <person name="Hattori M."/>
            <person name="Ohkuma M."/>
        </authorList>
    </citation>
    <scope>NUCLEOTIDE SEQUENCE [LARGE SCALE GENOMIC DNA]</scope>
    <source>
        <strain evidence="10">5CBH24</strain>
    </source>
</reference>
<keyword evidence="6 7" id="KW-0482">Metalloprotease</keyword>
<proteinExistence type="inferred from homology"/>
<gene>
    <name evidence="9" type="ORF">A5CBH24_00040</name>
</gene>
<dbReference type="PANTHER" id="PTHR43660">
    <property type="entry name" value="DIPEPTIDYL CARBOXYPEPTIDASE"/>
    <property type="match status" value="1"/>
</dbReference>
<dbReference type="InterPro" id="IPR024079">
    <property type="entry name" value="MetalloPept_cat_dom_sf"/>
</dbReference>
<dbReference type="PANTHER" id="PTHR43660:SF1">
    <property type="entry name" value="DIPEPTIDYL CARBOXYPEPTIDASE"/>
    <property type="match status" value="1"/>
</dbReference>
<dbReference type="RefSeq" id="WP_416992861.1">
    <property type="nucleotide sequence ID" value="NZ_DBEZCE010000018.1"/>
</dbReference>
<feature type="domain" description="Peptidase M3A/M3B catalytic" evidence="8">
    <location>
        <begin position="254"/>
        <end position="700"/>
    </location>
</feature>
<evidence type="ECO:0000313" key="9">
    <source>
        <dbReference type="EMBL" id="BBL02691.1"/>
    </source>
</evidence>
<dbReference type="GO" id="GO:0004180">
    <property type="term" value="F:carboxypeptidase activity"/>
    <property type="evidence" value="ECO:0007669"/>
    <property type="project" value="UniProtKB-KW"/>
</dbReference>
<dbReference type="Proteomes" id="UP000318946">
    <property type="component" value="Chromosome"/>
</dbReference>
<dbReference type="Gene3D" id="1.10.1370.10">
    <property type="entry name" value="Neurolysin, domain 3"/>
    <property type="match status" value="1"/>
</dbReference>
<comment type="similarity">
    <text evidence="1 7">Belongs to the peptidase M3 family.</text>
</comment>
<dbReference type="SUPFAM" id="SSF55486">
    <property type="entry name" value="Metalloproteases ('zincins'), catalytic domain"/>
    <property type="match status" value="1"/>
</dbReference>